<reference evidence="6" key="1">
    <citation type="submission" date="2025-08" db="UniProtKB">
        <authorList>
            <consortium name="RefSeq"/>
        </authorList>
    </citation>
    <scope>IDENTIFICATION</scope>
    <source>
        <strain evidence="6">OHB3-1</strain>
    </source>
</reference>
<comment type="similarity">
    <text evidence="3">Belongs to the APS1/VSP family.</text>
</comment>
<accession>A0A6J1DKC3</accession>
<keyword evidence="3" id="KW-0758">Storage protein</keyword>
<dbReference type="KEGG" id="mcha:111021887"/>
<dbReference type="SUPFAM" id="SSF56784">
    <property type="entry name" value="HAD-like"/>
    <property type="match status" value="1"/>
</dbReference>
<dbReference type="Pfam" id="PF03767">
    <property type="entry name" value="Acid_phosphat_B"/>
    <property type="match status" value="1"/>
</dbReference>
<keyword evidence="1 4" id="KW-0732">Signal</keyword>
<protein>
    <submittedName>
        <fullName evidence="6">Acid phosphatase 1-like</fullName>
    </submittedName>
</protein>
<organism evidence="5 6">
    <name type="scientific">Momordica charantia</name>
    <name type="common">Bitter gourd</name>
    <name type="synonym">Balsam pear</name>
    <dbReference type="NCBI Taxonomy" id="3673"/>
    <lineage>
        <taxon>Eukaryota</taxon>
        <taxon>Viridiplantae</taxon>
        <taxon>Streptophyta</taxon>
        <taxon>Embryophyta</taxon>
        <taxon>Tracheophyta</taxon>
        <taxon>Spermatophyta</taxon>
        <taxon>Magnoliopsida</taxon>
        <taxon>eudicotyledons</taxon>
        <taxon>Gunneridae</taxon>
        <taxon>Pentapetalae</taxon>
        <taxon>rosids</taxon>
        <taxon>fabids</taxon>
        <taxon>Cucurbitales</taxon>
        <taxon>Cucurbitaceae</taxon>
        <taxon>Momordiceae</taxon>
        <taxon>Momordica</taxon>
    </lineage>
</organism>
<dbReference type="PIRSF" id="PIRSF002674">
    <property type="entry name" value="VSP"/>
    <property type="match status" value="1"/>
</dbReference>
<dbReference type="GO" id="GO:0045735">
    <property type="term" value="F:nutrient reservoir activity"/>
    <property type="evidence" value="ECO:0007669"/>
    <property type="project" value="UniProtKB-UniRule"/>
</dbReference>
<name>A0A6J1DKC3_MOMCH</name>
<dbReference type="InterPro" id="IPR005519">
    <property type="entry name" value="Acid_phosphat_B-like"/>
</dbReference>
<comment type="function">
    <text evidence="3">May function as somatic storage protein during early seedling development.</text>
</comment>
<evidence type="ECO:0000256" key="1">
    <source>
        <dbReference type="ARBA" id="ARBA00022729"/>
    </source>
</evidence>
<evidence type="ECO:0000256" key="2">
    <source>
        <dbReference type="ARBA" id="ARBA00023180"/>
    </source>
</evidence>
<keyword evidence="5" id="KW-1185">Reference proteome</keyword>
<evidence type="ECO:0000256" key="3">
    <source>
        <dbReference type="PIRNR" id="PIRNR002674"/>
    </source>
</evidence>
<keyword evidence="2" id="KW-0325">Glycoprotein</keyword>
<dbReference type="GeneID" id="111021887"/>
<dbReference type="RefSeq" id="XP_022154690.1">
    <property type="nucleotide sequence ID" value="XM_022298998.1"/>
</dbReference>
<dbReference type="CDD" id="cd07535">
    <property type="entry name" value="HAD_VSP"/>
    <property type="match status" value="1"/>
</dbReference>
<sequence>MASLKSFLALLLLLLLAFASDSASSRPIIRMFPRKNLLRFNDDTNLLCEGWKYSFEVNNLITNFTSPKECVPFLKHYFDYIDNGGRYSVDLYYAIEYAYEYAETVKLSSDGRDAWIFGVDDTLLSTLPYYQERGYGSETFNETDFNEWMAKADAPPVEFTWALYRILQDLGFKIIILTGRDEFTRGFTQQNLLKAGYSNWEKLIMRGISDQGKDAIVYKSEMRAKLVGEGYRLHGNTGDQWSDVLGLTPAARSFKFPNPMYYVP</sequence>
<dbReference type="Proteomes" id="UP000504603">
    <property type="component" value="Unplaced"/>
</dbReference>
<dbReference type="PANTHER" id="PTHR31284:SF10">
    <property type="entry name" value="ACID PHOSPHATASE-LIKE PROTEIN"/>
    <property type="match status" value="1"/>
</dbReference>
<dbReference type="PANTHER" id="PTHR31284">
    <property type="entry name" value="ACID PHOSPHATASE-LIKE PROTEIN"/>
    <property type="match status" value="1"/>
</dbReference>
<dbReference type="OrthoDB" id="59415at2759"/>
<dbReference type="AlphaFoldDB" id="A0A6J1DKC3"/>
<dbReference type="InterPro" id="IPR023214">
    <property type="entry name" value="HAD_sf"/>
</dbReference>
<feature type="signal peptide" evidence="4">
    <location>
        <begin position="1"/>
        <end position="25"/>
    </location>
</feature>
<dbReference type="Gene3D" id="3.40.50.1000">
    <property type="entry name" value="HAD superfamily/HAD-like"/>
    <property type="match status" value="1"/>
</dbReference>
<dbReference type="InterPro" id="IPR036412">
    <property type="entry name" value="HAD-like_sf"/>
</dbReference>
<feature type="chain" id="PRO_5027087621" evidence="4">
    <location>
        <begin position="26"/>
        <end position="264"/>
    </location>
</feature>
<evidence type="ECO:0000313" key="6">
    <source>
        <dbReference type="RefSeq" id="XP_022154690.1"/>
    </source>
</evidence>
<gene>
    <name evidence="6" type="primary">LOC111021887</name>
</gene>
<evidence type="ECO:0000256" key="4">
    <source>
        <dbReference type="SAM" id="SignalP"/>
    </source>
</evidence>
<evidence type="ECO:0000313" key="5">
    <source>
        <dbReference type="Proteomes" id="UP000504603"/>
    </source>
</evidence>
<dbReference type="InterPro" id="IPR014403">
    <property type="entry name" value="APS1/VSP"/>
</dbReference>
<proteinExistence type="inferred from homology"/>